<dbReference type="AlphaFoldDB" id="A0AA36M4Y5"/>
<evidence type="ECO:0000313" key="3">
    <source>
        <dbReference type="Proteomes" id="UP001176961"/>
    </source>
</evidence>
<comment type="caution">
    <text evidence="2">The sequence shown here is derived from an EMBL/GenBank/DDBJ whole genome shotgun (WGS) entry which is preliminary data.</text>
</comment>
<organism evidence="2 3">
    <name type="scientific">Cylicocyclus nassatus</name>
    <name type="common">Nematode worm</name>
    <dbReference type="NCBI Taxonomy" id="53992"/>
    <lineage>
        <taxon>Eukaryota</taxon>
        <taxon>Metazoa</taxon>
        <taxon>Ecdysozoa</taxon>
        <taxon>Nematoda</taxon>
        <taxon>Chromadorea</taxon>
        <taxon>Rhabditida</taxon>
        <taxon>Rhabditina</taxon>
        <taxon>Rhabditomorpha</taxon>
        <taxon>Strongyloidea</taxon>
        <taxon>Strongylidae</taxon>
        <taxon>Cylicocyclus</taxon>
    </lineage>
</organism>
<keyword evidence="3" id="KW-1185">Reference proteome</keyword>
<dbReference type="InterPro" id="IPR035126">
    <property type="entry name" value="SCVP"/>
</dbReference>
<gene>
    <name evidence="2" type="ORF">CYNAS_LOCUS9978</name>
</gene>
<feature type="signal peptide" evidence="1">
    <location>
        <begin position="1"/>
        <end position="20"/>
    </location>
</feature>
<sequence length="118" mass="13436">MLTIILLALFITSEAPKVPATTILYMKLPYVEWLKPTYIRVAKKQLRKQLKRNKLPYIESMFKVNANKARDGNLAVAVHVFDVPDCSMVKEMAKKSKKSNGLISYVTVRCKGRSATYI</sequence>
<protein>
    <submittedName>
        <fullName evidence="2">Uncharacterized protein</fullName>
    </submittedName>
</protein>
<feature type="chain" id="PRO_5041375551" evidence="1">
    <location>
        <begin position="21"/>
        <end position="118"/>
    </location>
</feature>
<dbReference type="Proteomes" id="UP001176961">
    <property type="component" value="Unassembled WGS sequence"/>
</dbReference>
<keyword evidence="1" id="KW-0732">Signal</keyword>
<reference evidence="2" key="1">
    <citation type="submission" date="2023-07" db="EMBL/GenBank/DDBJ databases">
        <authorList>
            <consortium name="CYATHOMIX"/>
        </authorList>
    </citation>
    <scope>NUCLEOTIDE SEQUENCE</scope>
    <source>
        <strain evidence="2">N/A</strain>
    </source>
</reference>
<accession>A0AA36M4Y5</accession>
<dbReference type="EMBL" id="CATQJL010000223">
    <property type="protein sequence ID" value="CAJ0597995.1"/>
    <property type="molecule type" value="Genomic_DNA"/>
</dbReference>
<name>A0AA36M4Y5_CYLNA</name>
<proteinExistence type="predicted"/>
<evidence type="ECO:0000256" key="1">
    <source>
        <dbReference type="SAM" id="SignalP"/>
    </source>
</evidence>
<evidence type="ECO:0000313" key="2">
    <source>
        <dbReference type="EMBL" id="CAJ0597995.1"/>
    </source>
</evidence>
<dbReference type="Pfam" id="PF17619">
    <property type="entry name" value="SCVP"/>
    <property type="match status" value="1"/>
</dbReference>